<reference evidence="2" key="1">
    <citation type="journal article" date="2019" name="PLoS Negl. Trop. Dis.">
        <title>Revisiting the worldwide diversity of Leptospira species in the environment.</title>
        <authorList>
            <person name="Vincent A.T."/>
            <person name="Schiettekatte O."/>
            <person name="Bourhy P."/>
            <person name="Veyrier F.J."/>
            <person name="Picardeau M."/>
        </authorList>
    </citation>
    <scope>NUCLEOTIDE SEQUENCE [LARGE SCALE GENOMIC DNA]</scope>
    <source>
        <strain evidence="2">201702476</strain>
    </source>
</reference>
<dbReference type="SUPFAM" id="SSF55486">
    <property type="entry name" value="Metalloproteases ('zincins'), catalytic domain"/>
    <property type="match status" value="1"/>
</dbReference>
<dbReference type="OrthoDB" id="320235at2"/>
<dbReference type="AlphaFoldDB" id="A0A4R9JZR8"/>
<dbReference type="Gene3D" id="3.40.390.10">
    <property type="entry name" value="Collagenase (Catalytic Domain)"/>
    <property type="match status" value="1"/>
</dbReference>
<feature type="chain" id="PRO_5020415247" evidence="1">
    <location>
        <begin position="22"/>
        <end position="302"/>
    </location>
</feature>
<protein>
    <submittedName>
        <fullName evidence="2">Uncharacterized protein</fullName>
    </submittedName>
</protein>
<proteinExistence type="predicted"/>
<dbReference type="GO" id="GO:0008237">
    <property type="term" value="F:metallopeptidase activity"/>
    <property type="evidence" value="ECO:0007669"/>
    <property type="project" value="InterPro"/>
</dbReference>
<comment type="caution">
    <text evidence="2">The sequence shown here is derived from an EMBL/GenBank/DDBJ whole genome shotgun (WGS) entry which is preliminary data.</text>
</comment>
<name>A0A4R9JZR8_9LEPT</name>
<evidence type="ECO:0000313" key="3">
    <source>
        <dbReference type="Proteomes" id="UP000297693"/>
    </source>
</evidence>
<dbReference type="InterPro" id="IPR024079">
    <property type="entry name" value="MetalloPept_cat_dom_sf"/>
</dbReference>
<dbReference type="Proteomes" id="UP000297693">
    <property type="component" value="Unassembled WGS sequence"/>
</dbReference>
<evidence type="ECO:0000256" key="1">
    <source>
        <dbReference type="SAM" id="SignalP"/>
    </source>
</evidence>
<gene>
    <name evidence="2" type="ORF">EHQ58_12535</name>
</gene>
<dbReference type="EMBL" id="RQGD01000034">
    <property type="protein sequence ID" value="TGL58199.1"/>
    <property type="molecule type" value="Genomic_DNA"/>
</dbReference>
<keyword evidence="1" id="KW-0732">Signal</keyword>
<sequence length="302" mass="33032">MRFKKLTLFLLLLTLNLGCNGSDTKDDNGIKNSFLLLYLQRQLTAASISSTTAANAANGTSDYDNVATYYSSMKKLELQVLYESGAEPYTGSFTNPATATTKTVWGILEDNLIEIFSNRGQSVSFTIPNSTSNMDTITSQNKTNWTITELLNLAKTYRKATSSADTGRFFVAFLNGYDNENGESNQNTIGINITGTPYLFIFKPVITAFTAGVATTATRVYVEQSTLIHEMGHALGLVNKGVSLSSSHQDTSNGKHCSNSTCVMYYANTGTSALVTFLQTYLQSESNIMFKSDSLTDIKNYK</sequence>
<evidence type="ECO:0000313" key="2">
    <source>
        <dbReference type="EMBL" id="TGL58199.1"/>
    </source>
</evidence>
<dbReference type="RefSeq" id="WP_135624218.1">
    <property type="nucleotide sequence ID" value="NZ_RQGD01000034.1"/>
</dbReference>
<organism evidence="2 3">
    <name type="scientific">Leptospira ognonensis</name>
    <dbReference type="NCBI Taxonomy" id="2484945"/>
    <lineage>
        <taxon>Bacteria</taxon>
        <taxon>Pseudomonadati</taxon>
        <taxon>Spirochaetota</taxon>
        <taxon>Spirochaetia</taxon>
        <taxon>Leptospirales</taxon>
        <taxon>Leptospiraceae</taxon>
        <taxon>Leptospira</taxon>
    </lineage>
</organism>
<accession>A0A4R9JZR8</accession>
<keyword evidence="3" id="KW-1185">Reference proteome</keyword>
<feature type="signal peptide" evidence="1">
    <location>
        <begin position="1"/>
        <end position="21"/>
    </location>
</feature>